<proteinExistence type="predicted"/>
<dbReference type="Proteomes" id="UP000782610">
    <property type="component" value="Unassembled WGS sequence"/>
</dbReference>
<dbReference type="AlphaFoldDB" id="A0A933L4W3"/>
<dbReference type="EMBL" id="JACRAF010000039">
    <property type="protein sequence ID" value="MBI4922923.1"/>
    <property type="molecule type" value="Genomic_DNA"/>
</dbReference>
<dbReference type="GO" id="GO:0016226">
    <property type="term" value="P:iron-sulfur cluster assembly"/>
    <property type="evidence" value="ECO:0007669"/>
    <property type="project" value="TreeGrafter"/>
</dbReference>
<evidence type="ECO:0000259" key="2">
    <source>
        <dbReference type="Pfam" id="PF25455"/>
    </source>
</evidence>
<dbReference type="NCBIfam" id="TIGR03317">
    <property type="entry name" value="ygfZ_signature"/>
    <property type="match status" value="1"/>
</dbReference>
<organism evidence="3 4">
    <name type="scientific">Devosia nanyangense</name>
    <dbReference type="NCBI Taxonomy" id="1228055"/>
    <lineage>
        <taxon>Bacteria</taxon>
        <taxon>Pseudomonadati</taxon>
        <taxon>Pseudomonadota</taxon>
        <taxon>Alphaproteobacteria</taxon>
        <taxon>Hyphomicrobiales</taxon>
        <taxon>Devosiaceae</taxon>
        <taxon>Devosia</taxon>
    </lineage>
</organism>
<dbReference type="InterPro" id="IPR045179">
    <property type="entry name" value="YgfZ/GcvT"/>
</dbReference>
<dbReference type="PANTHER" id="PTHR22602:SF0">
    <property type="entry name" value="TRANSFERASE CAF17, MITOCHONDRIAL-RELATED"/>
    <property type="match status" value="1"/>
</dbReference>
<protein>
    <submittedName>
        <fullName evidence="3">Folate-binding protein YgfZ</fullName>
    </submittedName>
</protein>
<dbReference type="Gene3D" id="3.30.1360.120">
    <property type="entry name" value="Probable tRNA modification gtpase trme, domain 1"/>
    <property type="match status" value="2"/>
</dbReference>
<keyword evidence="1" id="KW-0809">Transit peptide</keyword>
<dbReference type="InterPro" id="IPR017703">
    <property type="entry name" value="YgfZ/GCV_T_CS"/>
</dbReference>
<evidence type="ECO:0000256" key="1">
    <source>
        <dbReference type="ARBA" id="ARBA00022946"/>
    </source>
</evidence>
<comment type="caution">
    <text evidence="3">The sequence shown here is derived from an EMBL/GenBank/DDBJ whole genome shotgun (WGS) entry which is preliminary data.</text>
</comment>
<dbReference type="SUPFAM" id="SSF103025">
    <property type="entry name" value="Folate-binding domain"/>
    <property type="match status" value="1"/>
</dbReference>
<feature type="domain" description="CAF17 C-terminal" evidence="2">
    <location>
        <begin position="207"/>
        <end position="272"/>
    </location>
</feature>
<dbReference type="PANTHER" id="PTHR22602">
    <property type="entry name" value="TRANSFERASE CAF17, MITOCHONDRIAL-RELATED"/>
    <property type="match status" value="1"/>
</dbReference>
<dbReference type="InterPro" id="IPR027266">
    <property type="entry name" value="TrmE/GcvT-like"/>
</dbReference>
<evidence type="ECO:0000313" key="3">
    <source>
        <dbReference type="EMBL" id="MBI4922923.1"/>
    </source>
</evidence>
<dbReference type="PIRSF" id="PIRSF006487">
    <property type="entry name" value="GcvT"/>
    <property type="match status" value="1"/>
</dbReference>
<gene>
    <name evidence="3" type="ORF">HY834_14340</name>
</gene>
<evidence type="ECO:0000313" key="4">
    <source>
        <dbReference type="Proteomes" id="UP000782610"/>
    </source>
</evidence>
<sequence>MALYSLYTHDIVRVSGPDAHKLLNDTLTCRFDDALDGLGRWFALLSPQGKIQLDGLVTHARDAYWFDLEAGLVQDFLKKMKIYRLRAKVDFDAQYAGAVWWSPDNTAPVVNADFIAYRDERSDKLGTRYITVSGAALSEEQPGDDPTVLYDRVLVEAGVPEFGPNYGRDQVFPHDVGMDFLGGVDFKKGCYVGQEVVSRMEHRGTARRRPVIVSGIDAPAGAAVVANGREAGTIGQVVDGKAVAMLRLDRFDGGEVSVGGKPVTVALPDWATYRFGESVPAD</sequence>
<reference evidence="3" key="1">
    <citation type="submission" date="2020-07" db="EMBL/GenBank/DDBJ databases">
        <title>Huge and variable diversity of episymbiotic CPR bacteria and DPANN archaea in groundwater ecosystems.</title>
        <authorList>
            <person name="He C.Y."/>
            <person name="Keren R."/>
            <person name="Whittaker M."/>
            <person name="Farag I.F."/>
            <person name="Doudna J."/>
            <person name="Cate J.H.D."/>
            <person name="Banfield J.F."/>
        </authorList>
    </citation>
    <scope>NUCLEOTIDE SEQUENCE</scope>
    <source>
        <strain evidence="3">NC_groundwater_1586_Pr3_B-0.1um_66_15</strain>
    </source>
</reference>
<dbReference type="Pfam" id="PF25455">
    <property type="entry name" value="Beta-barrel_CAF17_C"/>
    <property type="match status" value="1"/>
</dbReference>
<name>A0A933L4W3_9HYPH</name>
<accession>A0A933L4W3</accession>
<dbReference type="InterPro" id="IPR057460">
    <property type="entry name" value="CAF17_C"/>
</dbReference>